<dbReference type="SUPFAM" id="SSF54695">
    <property type="entry name" value="POZ domain"/>
    <property type="match status" value="1"/>
</dbReference>
<proteinExistence type="predicted"/>
<dbReference type="InterPro" id="IPR045068">
    <property type="entry name" value="BACURD1-3"/>
</dbReference>
<dbReference type="EMBL" id="KV784383">
    <property type="protein sequence ID" value="OEU07944.1"/>
    <property type="molecule type" value="Genomic_DNA"/>
</dbReference>
<dbReference type="GO" id="GO:0051260">
    <property type="term" value="P:protein homooligomerization"/>
    <property type="evidence" value="ECO:0007669"/>
    <property type="project" value="InterPro"/>
</dbReference>
<sequence length="214" mass="23854">MTFVPMVDARQKTNENSSSQATAASVHFNVGGTPYQVSRSLLEQHADTMLARMASEIWQGENPPEEAMFVERDGGRFGYVLDFMRDGQVSLPAKGKITEESLLKELTYFGFLNVDPSVITTEFHYLDIPRYMALITQEYNEELTNKTKQRDALNLNITCTTVAHACCIRYMTTGNLNVCFDKTSEERSGSLDNAVVAAVQGHSLEHVTEALNKA</sequence>
<dbReference type="AlphaFoldDB" id="A0A1E7EQ05"/>
<dbReference type="PANTHER" id="PTHR11145:SF8">
    <property type="entry name" value="RE57120P"/>
    <property type="match status" value="1"/>
</dbReference>
<evidence type="ECO:0000313" key="3">
    <source>
        <dbReference type="EMBL" id="OEU07944.1"/>
    </source>
</evidence>
<dbReference type="OrthoDB" id="45549at2759"/>
<dbReference type="InterPro" id="IPR000210">
    <property type="entry name" value="BTB/POZ_dom"/>
</dbReference>
<organism evidence="3 4">
    <name type="scientific">Fragilariopsis cylindrus CCMP1102</name>
    <dbReference type="NCBI Taxonomy" id="635003"/>
    <lineage>
        <taxon>Eukaryota</taxon>
        <taxon>Sar</taxon>
        <taxon>Stramenopiles</taxon>
        <taxon>Ochrophyta</taxon>
        <taxon>Bacillariophyta</taxon>
        <taxon>Bacillariophyceae</taxon>
        <taxon>Bacillariophycidae</taxon>
        <taxon>Bacillariales</taxon>
        <taxon>Bacillariaceae</taxon>
        <taxon>Fragilariopsis</taxon>
    </lineage>
</organism>
<protein>
    <submittedName>
        <fullName evidence="3">K_tetra-domain-containing protein</fullName>
    </submittedName>
</protein>
<feature type="region of interest" description="Disordered" evidence="1">
    <location>
        <begin position="1"/>
        <end position="22"/>
    </location>
</feature>
<dbReference type="InterPro" id="IPR011333">
    <property type="entry name" value="SKP1/BTB/POZ_sf"/>
</dbReference>
<dbReference type="SMART" id="SM00225">
    <property type="entry name" value="BTB"/>
    <property type="match status" value="1"/>
</dbReference>
<dbReference type="Pfam" id="PF02214">
    <property type="entry name" value="BTB_2"/>
    <property type="match status" value="1"/>
</dbReference>
<feature type="domain" description="BTB" evidence="2">
    <location>
        <begin position="24"/>
        <end position="93"/>
    </location>
</feature>
<reference evidence="3 4" key="1">
    <citation type="submission" date="2016-09" db="EMBL/GenBank/DDBJ databases">
        <title>Extensive genetic diversity and differential bi-allelic expression allows diatom success in the polar Southern Ocean.</title>
        <authorList>
            <consortium name="DOE Joint Genome Institute"/>
            <person name="Mock T."/>
            <person name="Otillar R.P."/>
            <person name="Strauss J."/>
            <person name="Dupont C."/>
            <person name="Frickenhaus S."/>
            <person name="Maumus F."/>
            <person name="Mcmullan M."/>
            <person name="Sanges R."/>
            <person name="Schmutz J."/>
            <person name="Toseland A."/>
            <person name="Valas R."/>
            <person name="Veluchamy A."/>
            <person name="Ward B.J."/>
            <person name="Allen A."/>
            <person name="Barry K."/>
            <person name="Falciatore A."/>
            <person name="Ferrante M."/>
            <person name="Fortunato A.E."/>
            <person name="Gloeckner G."/>
            <person name="Gruber A."/>
            <person name="Hipkin R."/>
            <person name="Janech M."/>
            <person name="Kroth P."/>
            <person name="Leese F."/>
            <person name="Lindquist E."/>
            <person name="Lyon B.R."/>
            <person name="Martin J."/>
            <person name="Mayer C."/>
            <person name="Parker M."/>
            <person name="Quesneville H."/>
            <person name="Raymond J."/>
            <person name="Uhlig C."/>
            <person name="Valentin K.U."/>
            <person name="Worden A.Z."/>
            <person name="Armbrust E.V."/>
            <person name="Bowler C."/>
            <person name="Green B."/>
            <person name="Moulton V."/>
            <person name="Van Oosterhout C."/>
            <person name="Grigoriev I."/>
        </authorList>
    </citation>
    <scope>NUCLEOTIDE SEQUENCE [LARGE SCALE GENOMIC DNA]</scope>
    <source>
        <strain evidence="3 4">CCMP1102</strain>
    </source>
</reference>
<dbReference type="PANTHER" id="PTHR11145">
    <property type="entry name" value="BTB/POZ DOMAIN-CONTAINING ADAPTER FOR CUL3-MEDIATED RHOA DEGRADATION PROTEIN FAMILY MEMBER"/>
    <property type="match status" value="1"/>
</dbReference>
<dbReference type="CDD" id="cd18316">
    <property type="entry name" value="BTB_POZ_KCTD-like"/>
    <property type="match status" value="1"/>
</dbReference>
<evidence type="ECO:0000313" key="4">
    <source>
        <dbReference type="Proteomes" id="UP000095751"/>
    </source>
</evidence>
<dbReference type="Gene3D" id="3.30.710.10">
    <property type="entry name" value="Potassium Channel Kv1.1, Chain A"/>
    <property type="match status" value="1"/>
</dbReference>
<evidence type="ECO:0000259" key="2">
    <source>
        <dbReference type="PROSITE" id="PS50097"/>
    </source>
</evidence>
<dbReference type="KEGG" id="fcy:FRACYDRAFT_250591"/>
<accession>A0A1E7EQ05</accession>
<dbReference type="PROSITE" id="PS50097">
    <property type="entry name" value="BTB"/>
    <property type="match status" value="1"/>
</dbReference>
<dbReference type="InterPro" id="IPR003131">
    <property type="entry name" value="T1-type_BTB"/>
</dbReference>
<evidence type="ECO:0000256" key="1">
    <source>
        <dbReference type="SAM" id="MobiDB-lite"/>
    </source>
</evidence>
<gene>
    <name evidence="3" type="ORF">FRACYDRAFT_250591</name>
</gene>
<dbReference type="Proteomes" id="UP000095751">
    <property type="component" value="Unassembled WGS sequence"/>
</dbReference>
<keyword evidence="4" id="KW-1185">Reference proteome</keyword>
<name>A0A1E7EQ05_9STRA</name>
<dbReference type="InParanoid" id="A0A1E7EQ05"/>